<dbReference type="InterPro" id="IPR011051">
    <property type="entry name" value="RmlC_Cupin_sf"/>
</dbReference>
<organism evidence="1 2">
    <name type="scientific">Tessaracoccus aquimaris</name>
    <dbReference type="NCBI Taxonomy" id="1332264"/>
    <lineage>
        <taxon>Bacteria</taxon>
        <taxon>Bacillati</taxon>
        <taxon>Actinomycetota</taxon>
        <taxon>Actinomycetes</taxon>
        <taxon>Propionibacteriales</taxon>
        <taxon>Propionibacteriaceae</taxon>
        <taxon>Tessaracoccus</taxon>
    </lineage>
</organism>
<dbReference type="SUPFAM" id="SSF51182">
    <property type="entry name" value="RmlC-like cupins"/>
    <property type="match status" value="1"/>
</dbReference>
<dbReference type="InterPro" id="IPR014710">
    <property type="entry name" value="RmlC-like_jellyroll"/>
</dbReference>
<reference evidence="2" key="1">
    <citation type="submission" date="2017-02" db="EMBL/GenBank/DDBJ databases">
        <title>Tessaracoccus aquaemaris sp. nov., isolated from the intestine of a Korean rockfish, Sebastes schlegelii, in a marine aquaculture pond.</title>
        <authorList>
            <person name="Tak E.J."/>
            <person name="Bae J.-W."/>
        </authorList>
    </citation>
    <scope>NUCLEOTIDE SEQUENCE [LARGE SCALE GENOMIC DNA]</scope>
    <source>
        <strain evidence="2">NSG39</strain>
    </source>
</reference>
<dbReference type="Proteomes" id="UP000188145">
    <property type="component" value="Chromosome"/>
</dbReference>
<evidence type="ECO:0000313" key="2">
    <source>
        <dbReference type="Proteomes" id="UP000188145"/>
    </source>
</evidence>
<keyword evidence="2" id="KW-1185">Reference proteome</keyword>
<sequence length="603" mass="68735">MPLYEFYDNALNVIPLSDEQRGQVSFGTDAVVAGLADRVERGGSVGIDGWYGVDWRSLIGALTAALSERGIEAETVSTAGLYLPQDEIATYQATYETDDPSFGWVNSEGTLQDLLDQGAVEDLRQRLTAEREQALIVYGPGACVAELQDAYDLRAYADFTMQPMLWQMWGGELVPFGSDEPAPDYAWKKYYYNDFYLLYRQKKQAFQTMDLYLSAVHSDALVAVPTDVYNHVIDELVKRPIKQVKILQPGPWGAYRYKDLWDVPGLEANAWNELAGIELSILVDLGGPVNLNMPTQNIMQRPVQLVGQHVNDTYPDLFPLQVWLDDGYFPKPVPFERSSMPIHDHPSTDYVREHFNEPLGRYETYYIIESYKGSSTWMGYKEDADLEEWERLCRASENQVEIPNWQDYVSRWDTNVGDLFLIPPGTTHGHGGNQMILELDTGPSVAGTEYSFFTYDFARPTWDDETKTMTGKPMKMHTKHSFDNHRFIRENRVRSHHRARPITVDGDGKFRKDQYTSLPEMPFHIERVFMEHEAVNDTEGRFMHIATLAEGKRVTVRSVANPDWSTTIDRFQSCIIPAGMGEHVYVNEDGSHALVVIIRLKEG</sequence>
<evidence type="ECO:0000313" key="1">
    <source>
        <dbReference type="EMBL" id="AQP48101.1"/>
    </source>
</evidence>
<name>A0A1Q2CPQ3_9ACTN</name>
<evidence type="ECO:0008006" key="3">
    <source>
        <dbReference type="Google" id="ProtNLM"/>
    </source>
</evidence>
<accession>A0A1Q2CPQ3</accession>
<dbReference type="STRING" id="1332264.BW730_11975"/>
<dbReference type="KEGG" id="tes:BW730_11975"/>
<dbReference type="OrthoDB" id="9808275at2"/>
<dbReference type="AlphaFoldDB" id="A0A1Q2CPQ3"/>
<gene>
    <name evidence="1" type="ORF">BW730_11975</name>
</gene>
<dbReference type="Gene3D" id="2.60.120.10">
    <property type="entry name" value="Jelly Rolls"/>
    <property type="match status" value="1"/>
</dbReference>
<proteinExistence type="predicted"/>
<protein>
    <recommendedName>
        <fullName evidence="3">Mannose-6-phosphate isomerase</fullName>
    </recommendedName>
</protein>
<dbReference type="EMBL" id="CP019606">
    <property type="protein sequence ID" value="AQP48101.1"/>
    <property type="molecule type" value="Genomic_DNA"/>
</dbReference>
<dbReference type="RefSeq" id="WP_077686430.1">
    <property type="nucleotide sequence ID" value="NZ_CP019606.1"/>
</dbReference>